<feature type="non-terminal residue" evidence="1">
    <location>
        <position position="1"/>
    </location>
</feature>
<dbReference type="EMBL" id="DXBP01000048">
    <property type="protein sequence ID" value="HIZ42342.1"/>
    <property type="molecule type" value="Genomic_DNA"/>
</dbReference>
<reference evidence="1" key="1">
    <citation type="journal article" date="2021" name="PeerJ">
        <title>Extensive microbial diversity within the chicken gut microbiome revealed by metagenomics and culture.</title>
        <authorList>
            <person name="Gilroy R."/>
            <person name="Ravi A."/>
            <person name="Getino M."/>
            <person name="Pursley I."/>
            <person name="Horton D.L."/>
            <person name="Alikhan N.F."/>
            <person name="Baker D."/>
            <person name="Gharbi K."/>
            <person name="Hall N."/>
            <person name="Watson M."/>
            <person name="Adriaenssens E.M."/>
            <person name="Foster-Nyarko E."/>
            <person name="Jarju S."/>
            <person name="Secka A."/>
            <person name="Antonio M."/>
            <person name="Oren A."/>
            <person name="Chaudhuri R.R."/>
            <person name="La Ragione R."/>
            <person name="Hildebrand F."/>
            <person name="Pallen M.J."/>
        </authorList>
    </citation>
    <scope>NUCLEOTIDE SEQUENCE</scope>
    <source>
        <strain evidence="1">ChiSxjej1B13-11774</strain>
    </source>
</reference>
<comment type="caution">
    <text evidence="1">The sequence shown here is derived from an EMBL/GenBank/DDBJ whole genome shotgun (WGS) entry which is preliminary data.</text>
</comment>
<gene>
    <name evidence="1" type="ORF">H9811_07245</name>
</gene>
<organism evidence="1 2">
    <name type="scientific">Candidatus Gemmiger excrementigallinarum</name>
    <dbReference type="NCBI Taxonomy" id="2838609"/>
    <lineage>
        <taxon>Bacteria</taxon>
        <taxon>Bacillati</taxon>
        <taxon>Bacillota</taxon>
        <taxon>Clostridia</taxon>
        <taxon>Eubacteriales</taxon>
        <taxon>Gemmiger</taxon>
    </lineage>
</organism>
<protein>
    <submittedName>
        <fullName evidence="1">Plasmid recombination protein</fullName>
    </submittedName>
</protein>
<dbReference type="AlphaFoldDB" id="A0A9D2ERH0"/>
<name>A0A9D2ERH0_9FIRM</name>
<accession>A0A9D2ERH0</accession>
<dbReference type="Proteomes" id="UP000824048">
    <property type="component" value="Unassembled WGS sequence"/>
</dbReference>
<evidence type="ECO:0000313" key="1">
    <source>
        <dbReference type="EMBL" id="HIZ42342.1"/>
    </source>
</evidence>
<sequence>ELAKEIAGGEQYIISAVMHADERNREASERLGRDVFHYHLHVVYLPVVEKQIRWSKRCKDPALRGTVRETIMQVSHSKKWPMVPMTDDQGQPVLKKNGKPRLVSSYSLLQTQFFEHMRQAGFTDFERGVQGSDAEHLNVLEYKVQKDRQTVAELSDQTKQLQGQRKELISQVKNISGSIREVADIEQRAKTKGVLEKRVELPVQDFQTLCEMAKATGKLQAENRSLRMQLQQSTVREQELRQRLHYCEEQMDAVLNETRSYREAMRVAPEQVQAFVLGICRRQQEEKRLNRQQRRQRAKGQDR</sequence>
<reference evidence="1" key="2">
    <citation type="submission" date="2021-04" db="EMBL/GenBank/DDBJ databases">
        <authorList>
            <person name="Gilroy R."/>
        </authorList>
    </citation>
    <scope>NUCLEOTIDE SEQUENCE</scope>
    <source>
        <strain evidence="1">ChiSxjej1B13-11774</strain>
    </source>
</reference>
<evidence type="ECO:0000313" key="2">
    <source>
        <dbReference type="Proteomes" id="UP000824048"/>
    </source>
</evidence>
<dbReference type="Gene3D" id="3.30.930.30">
    <property type="match status" value="1"/>
</dbReference>
<proteinExistence type="predicted"/>